<dbReference type="AlphaFoldDB" id="A0A414L733"/>
<protein>
    <submittedName>
        <fullName evidence="2">Glycosyltransferase family 2 protein</fullName>
    </submittedName>
</protein>
<evidence type="ECO:0000313" key="3">
    <source>
        <dbReference type="Proteomes" id="UP000285650"/>
    </source>
</evidence>
<dbReference type="PANTHER" id="PTHR22916:SF3">
    <property type="entry name" value="UDP-GLCNAC:BETAGAL BETA-1,3-N-ACETYLGLUCOSAMINYLTRANSFERASE-LIKE PROTEIN 1"/>
    <property type="match status" value="1"/>
</dbReference>
<evidence type="ECO:0000313" key="2">
    <source>
        <dbReference type="EMBL" id="RHE90401.1"/>
    </source>
</evidence>
<dbReference type="Proteomes" id="UP000285650">
    <property type="component" value="Unassembled WGS sequence"/>
</dbReference>
<dbReference type="InterPro" id="IPR029044">
    <property type="entry name" value="Nucleotide-diphossugar_trans"/>
</dbReference>
<accession>A0A414L733</accession>
<sequence>MMVYGLVSIITPTWNCAQFICETILAVKAQTYQDWEMIIQDDCSTDHTYEVIKPYLEEDSRIKYFCNEKKCGAAITRNNALRVAKGRWIVFLDSDDIWMPQKLEKQLKYMVENDYAFTYHEYTEMSEDGKDLGVYVSGKKKIGELGMFSCCWPGCLTVMYDAKKVGLIQIADVKKNNDIALWLKVIKKAKCYLLQENLAKYRRRKGSITPSSIRTKIMWHYILFRKAEQMNPVLASFWMCINILGNSYKKLFYVKRYIPTSLIK</sequence>
<dbReference type="RefSeq" id="WP_118222734.1">
    <property type="nucleotide sequence ID" value="NZ_JADNIJ010000010.1"/>
</dbReference>
<dbReference type="PANTHER" id="PTHR22916">
    <property type="entry name" value="GLYCOSYLTRANSFERASE"/>
    <property type="match status" value="1"/>
</dbReference>
<dbReference type="EMBL" id="QSKV01000010">
    <property type="protein sequence ID" value="RHE90401.1"/>
    <property type="molecule type" value="Genomic_DNA"/>
</dbReference>
<gene>
    <name evidence="2" type="ORF">DW712_15340</name>
</gene>
<dbReference type="Pfam" id="PF00535">
    <property type="entry name" value="Glycos_transf_2"/>
    <property type="match status" value="1"/>
</dbReference>
<dbReference type="InterPro" id="IPR001173">
    <property type="entry name" value="Glyco_trans_2-like"/>
</dbReference>
<proteinExistence type="predicted"/>
<organism evidence="2 3">
    <name type="scientific">Bacteroides intestinalis</name>
    <dbReference type="NCBI Taxonomy" id="329854"/>
    <lineage>
        <taxon>Bacteria</taxon>
        <taxon>Pseudomonadati</taxon>
        <taxon>Bacteroidota</taxon>
        <taxon>Bacteroidia</taxon>
        <taxon>Bacteroidales</taxon>
        <taxon>Bacteroidaceae</taxon>
        <taxon>Bacteroides</taxon>
    </lineage>
</organism>
<evidence type="ECO:0000259" key="1">
    <source>
        <dbReference type="Pfam" id="PF00535"/>
    </source>
</evidence>
<feature type="domain" description="Glycosyltransferase 2-like" evidence="1">
    <location>
        <begin position="8"/>
        <end position="119"/>
    </location>
</feature>
<reference evidence="2 3" key="1">
    <citation type="submission" date="2018-08" db="EMBL/GenBank/DDBJ databases">
        <title>A genome reference for cultivated species of the human gut microbiota.</title>
        <authorList>
            <person name="Zou Y."/>
            <person name="Xue W."/>
            <person name="Luo G."/>
        </authorList>
    </citation>
    <scope>NUCLEOTIDE SEQUENCE [LARGE SCALE GENOMIC DNA]</scope>
    <source>
        <strain evidence="2 3">AM27-17</strain>
    </source>
</reference>
<dbReference type="GO" id="GO:0016758">
    <property type="term" value="F:hexosyltransferase activity"/>
    <property type="evidence" value="ECO:0007669"/>
    <property type="project" value="UniProtKB-ARBA"/>
</dbReference>
<keyword evidence="2" id="KW-0808">Transferase</keyword>
<dbReference type="SUPFAM" id="SSF53448">
    <property type="entry name" value="Nucleotide-diphospho-sugar transferases"/>
    <property type="match status" value="1"/>
</dbReference>
<dbReference type="CDD" id="cd00761">
    <property type="entry name" value="Glyco_tranf_GTA_type"/>
    <property type="match status" value="1"/>
</dbReference>
<comment type="caution">
    <text evidence="2">The sequence shown here is derived from an EMBL/GenBank/DDBJ whole genome shotgun (WGS) entry which is preliminary data.</text>
</comment>
<dbReference type="Gene3D" id="3.90.550.10">
    <property type="entry name" value="Spore Coat Polysaccharide Biosynthesis Protein SpsA, Chain A"/>
    <property type="match status" value="1"/>
</dbReference>
<name>A0A414L733_9BACE</name>